<dbReference type="Pfam" id="PF13538">
    <property type="entry name" value="UvrD_C_2"/>
    <property type="match status" value="1"/>
</dbReference>
<dbReference type="GO" id="GO:0003677">
    <property type="term" value="F:DNA binding"/>
    <property type="evidence" value="ECO:0007669"/>
    <property type="project" value="InterPro"/>
</dbReference>
<accession>A0A4R8V1I3</accession>
<dbReference type="PANTHER" id="PTHR11070:SF2">
    <property type="entry name" value="ATP-DEPENDENT DNA HELICASE SRS2"/>
    <property type="match status" value="1"/>
</dbReference>
<dbReference type="RefSeq" id="WP_092341364.1">
    <property type="nucleotide sequence ID" value="NZ_FNIB01000009.1"/>
</dbReference>
<reference evidence="3 5" key="2">
    <citation type="submission" date="2019-03" db="EMBL/GenBank/DDBJ databases">
        <title>Genomics of glacier-inhabiting Cryobacterium strains.</title>
        <authorList>
            <person name="Liu Q."/>
            <person name="Xin Y.-H."/>
        </authorList>
    </citation>
    <scope>NUCLEOTIDE SEQUENCE [LARGE SCALE GENOMIC DNA]</scope>
    <source>
        <strain evidence="3 5">Hh8</strain>
    </source>
</reference>
<dbReference type="InterPro" id="IPR027785">
    <property type="entry name" value="UvrD-like_helicase_C"/>
</dbReference>
<reference evidence="2 4" key="1">
    <citation type="submission" date="2016-10" db="EMBL/GenBank/DDBJ databases">
        <authorList>
            <person name="Varghese N."/>
            <person name="Submissions S."/>
        </authorList>
    </citation>
    <scope>NUCLEOTIDE SEQUENCE [LARGE SCALE GENOMIC DNA]</scope>
    <source>
        <strain evidence="2 4">CGMCC 1.11215</strain>
    </source>
</reference>
<dbReference type="GO" id="GO:0005524">
    <property type="term" value="F:ATP binding"/>
    <property type="evidence" value="ECO:0007669"/>
    <property type="project" value="InterPro"/>
</dbReference>
<evidence type="ECO:0000313" key="2">
    <source>
        <dbReference type="EMBL" id="SDO01306.1"/>
    </source>
</evidence>
<evidence type="ECO:0000313" key="3">
    <source>
        <dbReference type="EMBL" id="TFB76077.1"/>
    </source>
</evidence>
<dbReference type="EMBL" id="FNIB01000009">
    <property type="protein sequence ID" value="SDO01306.1"/>
    <property type="molecule type" value="Genomic_DNA"/>
</dbReference>
<evidence type="ECO:0000313" key="4">
    <source>
        <dbReference type="Proteomes" id="UP000199639"/>
    </source>
</evidence>
<dbReference type="STRING" id="1424659.SAMN05216368_10944"/>
<protein>
    <submittedName>
        <fullName evidence="2 3">Helicase</fullName>
    </submittedName>
</protein>
<sequence length="730" mass="80321">MAINVVNGSTSKPVATAALVAALRNLPDLEGQLYTGFPILLAQSDLGFADALLVSPNHGVVVFDLVEGSDPEGYSTRQDELQRVLLSRLLQHKGLVSKRRLVPNISTLTFAPALRLDSPAASADASAVDDDYFLADSATLGAVMQSLPQSIEQTAYYPTVLSAIQNLTTLRKSRTPRAAANPASRGAKLAELELSIATLDHLQSKAVIETIEGVQRIRGLAGSGKTVVLALKAAYLHARNPDWKIAVTFNTRSLKDQFRRLITSFSLDQSGEEPNWENLRILNAWGGLGGGEKSGIYSTFCETNDAQYFNFGAASQKFRSQYAFEDACTLALEERKRPNAVFDVILVDEAQDLPPAFLKMCFEMLQPSKRLVYAYDELQSLNGRGLPSPTEIFGSDAQGRPHVDFEVAGASDETARDIVLRQCYRNSRPVLVSAHALGFGIYRKPPLGQSTGLVQLFDNPHLWTDIGYSIESGQLRENDDVVLARTPESSPPFLERISPLSDLIQFHSFESQAAQDEWVANEIQKNIGDDELRYDDVVVINPNGITARNNLSPLRARLLAAGVPNHLAGVDTSADVFFNRDNESITFTGIHRAKGNEAGMVYVVNAQEGMDAVANLSAIRNRLFTAITRSKAWVRVVGVGPLMDQLVAEYKHVEANAFTLQFRYPTEPERAKLNLLHRELTPQQQANVSRQRTSAMALLDDLEKERIYADDLDPTVRGRLLEILRDSANE</sequence>
<gene>
    <name evidence="3" type="ORF">E3O21_11525</name>
    <name evidence="2" type="ORF">SAMN05216368_10944</name>
</gene>
<keyword evidence="5" id="KW-1185">Reference proteome</keyword>
<dbReference type="GO" id="GO:0043138">
    <property type="term" value="F:3'-5' DNA helicase activity"/>
    <property type="evidence" value="ECO:0007669"/>
    <property type="project" value="TreeGrafter"/>
</dbReference>
<dbReference type="Proteomes" id="UP000199639">
    <property type="component" value="Unassembled WGS sequence"/>
</dbReference>
<keyword evidence="2" id="KW-0547">Nucleotide-binding</keyword>
<evidence type="ECO:0000259" key="1">
    <source>
        <dbReference type="Pfam" id="PF13538"/>
    </source>
</evidence>
<feature type="domain" description="UvrD-like helicase C-terminal" evidence="1">
    <location>
        <begin position="588"/>
        <end position="637"/>
    </location>
</feature>
<dbReference type="InterPro" id="IPR000212">
    <property type="entry name" value="DNA_helicase_UvrD/REP"/>
</dbReference>
<keyword evidence="2" id="KW-0067">ATP-binding</keyword>
<dbReference type="Gene3D" id="3.40.50.300">
    <property type="entry name" value="P-loop containing nucleotide triphosphate hydrolases"/>
    <property type="match status" value="2"/>
</dbReference>
<organism evidence="2 4">
    <name type="scientific">Cryobacterium flavum</name>
    <dbReference type="NCBI Taxonomy" id="1424659"/>
    <lineage>
        <taxon>Bacteria</taxon>
        <taxon>Bacillati</taxon>
        <taxon>Actinomycetota</taxon>
        <taxon>Actinomycetes</taxon>
        <taxon>Micrococcales</taxon>
        <taxon>Microbacteriaceae</taxon>
        <taxon>Cryobacterium</taxon>
    </lineage>
</organism>
<dbReference type="GO" id="GO:0033202">
    <property type="term" value="C:DNA helicase complex"/>
    <property type="evidence" value="ECO:0007669"/>
    <property type="project" value="TreeGrafter"/>
</dbReference>
<dbReference type="InterPro" id="IPR027417">
    <property type="entry name" value="P-loop_NTPase"/>
</dbReference>
<keyword evidence="2" id="KW-0347">Helicase</keyword>
<evidence type="ECO:0000313" key="5">
    <source>
        <dbReference type="Proteomes" id="UP000298252"/>
    </source>
</evidence>
<name>A0A4R8V1I3_9MICO</name>
<dbReference type="SUPFAM" id="SSF52540">
    <property type="entry name" value="P-loop containing nucleoside triphosphate hydrolases"/>
    <property type="match status" value="1"/>
</dbReference>
<dbReference type="GO" id="GO:0000725">
    <property type="term" value="P:recombinational repair"/>
    <property type="evidence" value="ECO:0007669"/>
    <property type="project" value="TreeGrafter"/>
</dbReference>
<dbReference type="Proteomes" id="UP000298252">
    <property type="component" value="Unassembled WGS sequence"/>
</dbReference>
<dbReference type="EMBL" id="SOFD01000028">
    <property type="protein sequence ID" value="TFB76077.1"/>
    <property type="molecule type" value="Genomic_DNA"/>
</dbReference>
<dbReference type="AlphaFoldDB" id="A0A4R8V1I3"/>
<keyword evidence="2" id="KW-0378">Hydrolase</keyword>
<dbReference type="PANTHER" id="PTHR11070">
    <property type="entry name" value="UVRD / RECB / PCRA DNA HELICASE FAMILY MEMBER"/>
    <property type="match status" value="1"/>
</dbReference>
<proteinExistence type="predicted"/>
<dbReference type="GO" id="GO:0005829">
    <property type="term" value="C:cytosol"/>
    <property type="evidence" value="ECO:0007669"/>
    <property type="project" value="TreeGrafter"/>
</dbReference>